<feature type="binding site" evidence="6">
    <location>
        <position position="22"/>
    </location>
    <ligand>
        <name>substrate</name>
    </ligand>
</feature>
<protein>
    <recommendedName>
        <fullName evidence="5 7">5-formyltetrahydrofolate cyclo-ligase</fullName>
        <ecNumber evidence="5 7">6.3.3.2</ecNumber>
    </recommendedName>
</protein>
<dbReference type="Proteomes" id="UP000267096">
    <property type="component" value="Unassembled WGS sequence"/>
</dbReference>
<proteinExistence type="inferred from homology"/>
<reference evidence="10" key="1">
    <citation type="submission" date="2017-02" db="UniProtKB">
        <authorList>
            <consortium name="WormBaseParasite"/>
        </authorList>
    </citation>
    <scope>IDENTIFICATION</scope>
</reference>
<evidence type="ECO:0000313" key="8">
    <source>
        <dbReference type="EMBL" id="VDK42280.1"/>
    </source>
</evidence>
<evidence type="ECO:0000313" key="10">
    <source>
        <dbReference type="WBParaSite" id="ASIM_0001032601-mRNA-1"/>
    </source>
</evidence>
<dbReference type="WBParaSite" id="ASIM_0001032601-mRNA-1">
    <property type="protein sequence ID" value="ASIM_0001032601-mRNA-1"/>
    <property type="gene ID" value="ASIM_0001032601"/>
</dbReference>
<name>A0A0M3JRG8_ANISI</name>
<comment type="cofactor">
    <cofactor evidence="7">
        <name>Mg(2+)</name>
        <dbReference type="ChEBI" id="CHEBI:18420"/>
    </cofactor>
</comment>
<feature type="binding site" evidence="6">
    <location>
        <position position="17"/>
    </location>
    <ligand>
        <name>substrate</name>
    </ligand>
</feature>
<gene>
    <name evidence="8" type="ORF">ASIM_LOCUS10057</name>
</gene>
<keyword evidence="7" id="KW-0479">Metal-binding</keyword>
<keyword evidence="9" id="KW-1185">Reference proteome</keyword>
<dbReference type="PIRSF" id="PIRSF006806">
    <property type="entry name" value="FTHF_cligase"/>
    <property type="match status" value="1"/>
</dbReference>
<dbReference type="AlphaFoldDB" id="A0A0M3JRG8"/>
<dbReference type="InterPro" id="IPR024185">
    <property type="entry name" value="FTHF_cligase-like_sf"/>
</dbReference>
<organism evidence="10">
    <name type="scientific">Anisakis simplex</name>
    <name type="common">Herring worm</name>
    <dbReference type="NCBI Taxonomy" id="6269"/>
    <lineage>
        <taxon>Eukaryota</taxon>
        <taxon>Metazoa</taxon>
        <taxon>Ecdysozoa</taxon>
        <taxon>Nematoda</taxon>
        <taxon>Chromadorea</taxon>
        <taxon>Rhabditida</taxon>
        <taxon>Spirurina</taxon>
        <taxon>Ascaridomorpha</taxon>
        <taxon>Ascaridoidea</taxon>
        <taxon>Anisakidae</taxon>
        <taxon>Anisakis</taxon>
        <taxon>Anisakis simplex complex</taxon>
    </lineage>
</organism>
<dbReference type="OrthoDB" id="2015992at2759"/>
<dbReference type="GO" id="GO:0005739">
    <property type="term" value="C:mitochondrion"/>
    <property type="evidence" value="ECO:0007669"/>
    <property type="project" value="TreeGrafter"/>
</dbReference>
<dbReference type="PANTHER" id="PTHR23407">
    <property type="entry name" value="ATPASE INHIBITOR/5-FORMYLTETRAHYDROFOLATE CYCLO-LIGASE"/>
    <property type="match status" value="1"/>
</dbReference>
<feature type="binding site" evidence="6">
    <location>
        <begin position="106"/>
        <end position="114"/>
    </location>
    <ligand>
        <name>ATP</name>
        <dbReference type="ChEBI" id="CHEBI:30616"/>
    </ligand>
</feature>
<evidence type="ECO:0000256" key="2">
    <source>
        <dbReference type="ARBA" id="ARBA00022741"/>
    </source>
</evidence>
<comment type="catalytic activity">
    <reaction evidence="4 7">
        <text>(6S)-5-formyl-5,6,7,8-tetrahydrofolate + ATP = (6R)-5,10-methenyltetrahydrofolate + ADP + phosphate</text>
        <dbReference type="Rhea" id="RHEA:10488"/>
        <dbReference type="ChEBI" id="CHEBI:30616"/>
        <dbReference type="ChEBI" id="CHEBI:43474"/>
        <dbReference type="ChEBI" id="CHEBI:57455"/>
        <dbReference type="ChEBI" id="CHEBI:57457"/>
        <dbReference type="ChEBI" id="CHEBI:456216"/>
        <dbReference type="EC" id="6.3.3.2"/>
    </reaction>
</comment>
<evidence type="ECO:0000256" key="7">
    <source>
        <dbReference type="RuleBase" id="RU361279"/>
    </source>
</evidence>
<dbReference type="EC" id="6.3.3.2" evidence="5 7"/>
<dbReference type="PANTHER" id="PTHR23407:SF1">
    <property type="entry name" value="5-FORMYLTETRAHYDROFOLATE CYCLO-LIGASE"/>
    <property type="match status" value="1"/>
</dbReference>
<evidence type="ECO:0000256" key="4">
    <source>
        <dbReference type="ARBA" id="ARBA00036539"/>
    </source>
</evidence>
<keyword evidence="2 6" id="KW-0547">Nucleotide-binding</keyword>
<evidence type="ECO:0000313" key="9">
    <source>
        <dbReference type="Proteomes" id="UP000267096"/>
    </source>
</evidence>
<dbReference type="GO" id="GO:0046872">
    <property type="term" value="F:metal ion binding"/>
    <property type="evidence" value="ECO:0007669"/>
    <property type="project" value="UniProtKB-KW"/>
</dbReference>
<keyword evidence="3 6" id="KW-0067">ATP-binding</keyword>
<sequence>VLSSEWYKKCSRISVYVSTIGEADTTSIIHDSLLTGKQVFIPNFQRGSNRMDMLRLNSVAEFEKLEAVLWGIKQHATPHDELSWRHSGALDAVIVPGVAFTIHGHRLGHGKGYYDRFIAEHEQKCGLTPLSVALSLNYQIVKQLQTTQQDARIDIIVTPTNEYHRERE</sequence>
<keyword evidence="7" id="KW-0460">Magnesium</keyword>
<dbReference type="EMBL" id="UYRR01030982">
    <property type="protein sequence ID" value="VDK42280.1"/>
    <property type="molecule type" value="Genomic_DNA"/>
</dbReference>
<dbReference type="InterPro" id="IPR037171">
    <property type="entry name" value="NagB/RpiA_transferase-like"/>
</dbReference>
<dbReference type="SUPFAM" id="SSF100950">
    <property type="entry name" value="NagB/RpiA/CoA transferase-like"/>
    <property type="match status" value="1"/>
</dbReference>
<dbReference type="GO" id="GO:0030272">
    <property type="term" value="F:5-formyltetrahydrofolate cyclo-ligase activity"/>
    <property type="evidence" value="ECO:0007669"/>
    <property type="project" value="UniProtKB-EC"/>
</dbReference>
<dbReference type="NCBIfam" id="TIGR02727">
    <property type="entry name" value="MTHFS_bact"/>
    <property type="match status" value="1"/>
</dbReference>
<dbReference type="Pfam" id="PF01812">
    <property type="entry name" value="5-FTHF_cyc-lig"/>
    <property type="match status" value="1"/>
</dbReference>
<evidence type="ECO:0000256" key="6">
    <source>
        <dbReference type="PIRSR" id="PIRSR006806-1"/>
    </source>
</evidence>
<dbReference type="GO" id="GO:0005524">
    <property type="term" value="F:ATP binding"/>
    <property type="evidence" value="ECO:0007669"/>
    <property type="project" value="UniProtKB-KW"/>
</dbReference>
<evidence type="ECO:0000256" key="5">
    <source>
        <dbReference type="ARBA" id="ARBA00038966"/>
    </source>
</evidence>
<reference evidence="8 9" key="2">
    <citation type="submission" date="2018-11" db="EMBL/GenBank/DDBJ databases">
        <authorList>
            <consortium name="Pathogen Informatics"/>
        </authorList>
    </citation>
    <scope>NUCLEOTIDE SEQUENCE [LARGE SCALE GENOMIC DNA]</scope>
</reference>
<accession>A0A0M3JRG8</accession>
<dbReference type="Gene3D" id="3.40.50.10420">
    <property type="entry name" value="NagB/RpiA/CoA transferase-like"/>
    <property type="match status" value="1"/>
</dbReference>
<evidence type="ECO:0000256" key="3">
    <source>
        <dbReference type="ARBA" id="ARBA00022840"/>
    </source>
</evidence>
<comment type="similarity">
    <text evidence="1 7">Belongs to the 5-formyltetrahydrofolate cyclo-ligase family.</text>
</comment>
<evidence type="ECO:0000256" key="1">
    <source>
        <dbReference type="ARBA" id="ARBA00010638"/>
    </source>
</evidence>
<dbReference type="GO" id="GO:0009396">
    <property type="term" value="P:folic acid-containing compound biosynthetic process"/>
    <property type="evidence" value="ECO:0007669"/>
    <property type="project" value="TreeGrafter"/>
</dbReference>
<dbReference type="InterPro" id="IPR002698">
    <property type="entry name" value="FTHF_cligase"/>
</dbReference>
<dbReference type="GO" id="GO:0035999">
    <property type="term" value="P:tetrahydrofolate interconversion"/>
    <property type="evidence" value="ECO:0007669"/>
    <property type="project" value="TreeGrafter"/>
</dbReference>